<protein>
    <submittedName>
        <fullName evidence="2">Putative secreted protein</fullName>
    </submittedName>
</protein>
<feature type="region of interest" description="Disordered" evidence="1">
    <location>
        <begin position="77"/>
        <end position="98"/>
    </location>
</feature>
<proteinExistence type="predicted"/>
<reference evidence="2" key="1">
    <citation type="submission" date="2018-01" db="EMBL/GenBank/DDBJ databases">
        <title>An insight into the sialome of Amazonian anophelines.</title>
        <authorList>
            <person name="Ribeiro J.M."/>
            <person name="Scarpassa V."/>
            <person name="Calvo E."/>
        </authorList>
    </citation>
    <scope>NUCLEOTIDE SEQUENCE</scope>
    <source>
        <tissue evidence="2">Salivary glands</tissue>
    </source>
</reference>
<feature type="region of interest" description="Disordered" evidence="1">
    <location>
        <begin position="119"/>
        <end position="141"/>
    </location>
</feature>
<dbReference type="AlphaFoldDB" id="A0A2M4B2M8"/>
<sequence>MARNRFSRLVVERMSTLSLSLSGSMAMIHQAHAGPSATSSQRSSRSGILPKLLKISHRIVSGRLWCQPIAFSSTFSCSSRTDWSRSSASPSSVTTASFSSSKNSTFAVSYPSFSCRATTRNRRPPTVDRMEQPSPSCTQSRMSSIVPYSTYRWRLLAVGSAIPNCRSPLSIARRTINR</sequence>
<accession>A0A2M4B2M8</accession>
<dbReference type="EMBL" id="GGFK01013988">
    <property type="protein sequence ID" value="MBW47309.1"/>
    <property type="molecule type" value="Transcribed_RNA"/>
</dbReference>
<organism evidence="2">
    <name type="scientific">Anopheles triannulatus</name>
    <dbReference type="NCBI Taxonomy" id="58253"/>
    <lineage>
        <taxon>Eukaryota</taxon>
        <taxon>Metazoa</taxon>
        <taxon>Ecdysozoa</taxon>
        <taxon>Arthropoda</taxon>
        <taxon>Hexapoda</taxon>
        <taxon>Insecta</taxon>
        <taxon>Pterygota</taxon>
        <taxon>Neoptera</taxon>
        <taxon>Endopterygota</taxon>
        <taxon>Diptera</taxon>
        <taxon>Nematocera</taxon>
        <taxon>Culicoidea</taxon>
        <taxon>Culicidae</taxon>
        <taxon>Anophelinae</taxon>
        <taxon>Anopheles</taxon>
    </lineage>
</organism>
<name>A0A2M4B2M8_9DIPT</name>
<evidence type="ECO:0000256" key="1">
    <source>
        <dbReference type="SAM" id="MobiDB-lite"/>
    </source>
</evidence>
<evidence type="ECO:0000313" key="2">
    <source>
        <dbReference type="EMBL" id="MBW47309.1"/>
    </source>
</evidence>